<evidence type="ECO:0000256" key="5">
    <source>
        <dbReference type="ARBA" id="ARBA00022763"/>
    </source>
</evidence>
<evidence type="ECO:0000313" key="13">
    <source>
        <dbReference type="Proteomes" id="UP000184251"/>
    </source>
</evidence>
<keyword evidence="5 9" id="KW-0227">DNA damage</keyword>
<dbReference type="GO" id="GO:0006310">
    <property type="term" value="P:DNA recombination"/>
    <property type="evidence" value="ECO:0007669"/>
    <property type="project" value="InterPro"/>
</dbReference>
<feature type="coiled-coil region" evidence="10">
    <location>
        <begin position="176"/>
        <end position="223"/>
    </location>
</feature>
<comment type="similarity">
    <text evidence="2 9">Belongs to the RecN family.</text>
</comment>
<proteinExistence type="inferred from homology"/>
<evidence type="ECO:0000259" key="11">
    <source>
        <dbReference type="Pfam" id="PF02463"/>
    </source>
</evidence>
<evidence type="ECO:0000256" key="6">
    <source>
        <dbReference type="ARBA" id="ARBA00022840"/>
    </source>
</evidence>
<dbReference type="PANTHER" id="PTHR11059:SF0">
    <property type="entry name" value="DNA REPAIR PROTEIN RECN"/>
    <property type="match status" value="1"/>
</dbReference>
<dbReference type="FunFam" id="3.40.50.300:FF:000319">
    <property type="entry name" value="DNA repair protein RecN"/>
    <property type="match status" value="1"/>
</dbReference>
<dbReference type="InterPro" id="IPR027417">
    <property type="entry name" value="P-loop_NTPase"/>
</dbReference>
<dbReference type="OrthoDB" id="9806954at2"/>
<evidence type="ECO:0000256" key="1">
    <source>
        <dbReference type="ARBA" id="ARBA00003618"/>
    </source>
</evidence>
<keyword evidence="10" id="KW-0175">Coiled coil</keyword>
<dbReference type="InterPro" id="IPR003395">
    <property type="entry name" value="RecF/RecN/SMC_N"/>
</dbReference>
<dbReference type="PANTHER" id="PTHR11059">
    <property type="entry name" value="DNA REPAIR PROTEIN RECN"/>
    <property type="match status" value="1"/>
</dbReference>
<organism evidence="12 13">
    <name type="scientific">Alkalibacter saccharofermentans DSM 14828</name>
    <dbReference type="NCBI Taxonomy" id="1120975"/>
    <lineage>
        <taxon>Bacteria</taxon>
        <taxon>Bacillati</taxon>
        <taxon>Bacillota</taxon>
        <taxon>Clostridia</taxon>
        <taxon>Eubacteriales</taxon>
        <taxon>Eubacteriaceae</taxon>
        <taxon>Alkalibacter</taxon>
    </lineage>
</organism>
<dbReference type="EMBL" id="FQTU01000003">
    <property type="protein sequence ID" value="SHE55703.1"/>
    <property type="molecule type" value="Genomic_DNA"/>
</dbReference>
<gene>
    <name evidence="12" type="ORF">SAMN02746064_00759</name>
</gene>
<dbReference type="Pfam" id="PF02463">
    <property type="entry name" value="SMC_N"/>
    <property type="match status" value="1"/>
</dbReference>
<dbReference type="NCBIfam" id="TIGR00634">
    <property type="entry name" value="recN"/>
    <property type="match status" value="1"/>
</dbReference>
<dbReference type="STRING" id="1120975.SAMN02746064_00759"/>
<evidence type="ECO:0000256" key="9">
    <source>
        <dbReference type="PIRNR" id="PIRNR003128"/>
    </source>
</evidence>
<dbReference type="GO" id="GO:0005524">
    <property type="term" value="F:ATP binding"/>
    <property type="evidence" value="ECO:0007669"/>
    <property type="project" value="UniProtKB-KW"/>
</dbReference>
<dbReference type="PIRSF" id="PIRSF003128">
    <property type="entry name" value="RecN"/>
    <property type="match status" value="1"/>
</dbReference>
<dbReference type="InterPro" id="IPR004604">
    <property type="entry name" value="DNA_recomb/repair_RecN"/>
</dbReference>
<evidence type="ECO:0000256" key="10">
    <source>
        <dbReference type="SAM" id="Coils"/>
    </source>
</evidence>
<dbReference type="GO" id="GO:0009432">
    <property type="term" value="P:SOS response"/>
    <property type="evidence" value="ECO:0007669"/>
    <property type="project" value="TreeGrafter"/>
</dbReference>
<evidence type="ECO:0000256" key="7">
    <source>
        <dbReference type="ARBA" id="ARBA00023204"/>
    </source>
</evidence>
<name>A0A1M4UGJ6_9FIRM</name>
<dbReference type="GO" id="GO:0043590">
    <property type="term" value="C:bacterial nucleoid"/>
    <property type="evidence" value="ECO:0007669"/>
    <property type="project" value="TreeGrafter"/>
</dbReference>
<keyword evidence="6" id="KW-0067">ATP-binding</keyword>
<keyword evidence="4" id="KW-0547">Nucleotide-binding</keyword>
<reference evidence="12 13" key="1">
    <citation type="submission" date="2016-11" db="EMBL/GenBank/DDBJ databases">
        <authorList>
            <person name="Jaros S."/>
            <person name="Januszkiewicz K."/>
            <person name="Wedrychowicz H."/>
        </authorList>
    </citation>
    <scope>NUCLEOTIDE SEQUENCE [LARGE SCALE GENOMIC DNA]</scope>
    <source>
        <strain evidence="12 13">DSM 14828</strain>
    </source>
</reference>
<dbReference type="Gene3D" id="3.40.50.300">
    <property type="entry name" value="P-loop containing nucleotide triphosphate hydrolases"/>
    <property type="match status" value="2"/>
</dbReference>
<evidence type="ECO:0000256" key="3">
    <source>
        <dbReference type="ARBA" id="ARBA00021315"/>
    </source>
</evidence>
<sequence length="561" mass="63485">MLAELNIKNFALIENVMIEFYSGFNVITGETGAGKSIILNALMLSLGARGNKDMIRKGKDRLLVQAMFVFEKLPGEIAVLLDEMGGDENGQLILSRELHSSGRNVCRVNGILVNVNDLKKIGDRLVDIHSQRDHNLLLNRDEHVKILDAYGREKIKDQKKRVSDLYDEWIGLKRQREELLKSISNIERELDILKFQLNEISEVGFHEEEDEELEKRIKVLENSEILFNHSNQAYEWLYSGDASVMDQLGKSKKSLEDMGKVDISVRDLSDRLGDVMANLEDIAYSIRDYKEKVVFDDYELNDLQAKLNKLILLKRKYGPELNDVADYKIELMEKIDQIEKRDIFIDELDKGLETLKGMYLEQALVLSDMRKEAGRDFSRGINAHLGELAMENARFKVVTKTCTEEKCFTRQGIDDLEFHVRTNVGDEDKPLVKIASGGEVSRLMLAVKSAISTEHSTSTLIFDEIDTGISGNAAGAVGKKLKELGMNHQIISITHLPQIASMAAAHFEVVKKVEGSKTKTLFNLLDEKNRIRVIATMIDGSQSQKSLDHAQEILVRNSSEK</sequence>
<dbReference type="RefSeq" id="WP_073269750.1">
    <property type="nucleotide sequence ID" value="NZ_FQTU01000003.1"/>
</dbReference>
<protein>
    <recommendedName>
        <fullName evidence="3 9">DNA repair protein RecN</fullName>
    </recommendedName>
    <alternativeName>
        <fullName evidence="8 9">Recombination protein N</fullName>
    </alternativeName>
</protein>
<keyword evidence="13" id="KW-1185">Reference proteome</keyword>
<dbReference type="AlphaFoldDB" id="A0A1M4UGJ6"/>
<keyword evidence="7 9" id="KW-0234">DNA repair</keyword>
<dbReference type="GO" id="GO:0006281">
    <property type="term" value="P:DNA repair"/>
    <property type="evidence" value="ECO:0007669"/>
    <property type="project" value="UniProtKB-KW"/>
</dbReference>
<dbReference type="SUPFAM" id="SSF52540">
    <property type="entry name" value="P-loop containing nucleoside triphosphate hydrolases"/>
    <property type="match status" value="2"/>
</dbReference>
<evidence type="ECO:0000256" key="4">
    <source>
        <dbReference type="ARBA" id="ARBA00022741"/>
    </source>
</evidence>
<evidence type="ECO:0000256" key="2">
    <source>
        <dbReference type="ARBA" id="ARBA00009441"/>
    </source>
</evidence>
<accession>A0A1M4UGJ6</accession>
<evidence type="ECO:0000256" key="8">
    <source>
        <dbReference type="ARBA" id="ARBA00033408"/>
    </source>
</evidence>
<dbReference type="Proteomes" id="UP000184251">
    <property type="component" value="Unassembled WGS sequence"/>
</dbReference>
<dbReference type="CDD" id="cd03241">
    <property type="entry name" value="ABC_RecN"/>
    <property type="match status" value="2"/>
</dbReference>
<comment type="function">
    <text evidence="1 9">May be involved in recombinational repair of damaged DNA.</text>
</comment>
<feature type="domain" description="RecF/RecN/SMC N-terminal" evidence="11">
    <location>
        <begin position="2"/>
        <end position="514"/>
    </location>
</feature>
<evidence type="ECO:0000313" key="12">
    <source>
        <dbReference type="EMBL" id="SHE55703.1"/>
    </source>
</evidence>